<comment type="caution">
    <text evidence="8">The sequence shown here is derived from an EMBL/GenBank/DDBJ whole genome shotgun (WGS) entry which is preliminary data.</text>
</comment>
<evidence type="ECO:0000259" key="5">
    <source>
        <dbReference type="Pfam" id="PF01103"/>
    </source>
</evidence>
<keyword evidence="9" id="KW-1185">Reference proteome</keyword>
<proteinExistence type="predicted"/>
<dbReference type="AlphaFoldDB" id="A0A3L6PP28"/>
<dbReference type="Gene3D" id="2.40.160.50">
    <property type="entry name" value="membrane protein fhac: a member of the omp85/tpsb transporter family"/>
    <property type="match status" value="1"/>
</dbReference>
<dbReference type="STRING" id="4540.A0A3L6PP28"/>
<organism evidence="8 9">
    <name type="scientific">Panicum miliaceum</name>
    <name type="common">Proso millet</name>
    <name type="synonym">Broomcorn millet</name>
    <dbReference type="NCBI Taxonomy" id="4540"/>
    <lineage>
        <taxon>Eukaryota</taxon>
        <taxon>Viridiplantae</taxon>
        <taxon>Streptophyta</taxon>
        <taxon>Embryophyta</taxon>
        <taxon>Tracheophyta</taxon>
        <taxon>Spermatophyta</taxon>
        <taxon>Magnoliopsida</taxon>
        <taxon>Liliopsida</taxon>
        <taxon>Poales</taxon>
        <taxon>Poaceae</taxon>
        <taxon>PACMAD clade</taxon>
        <taxon>Panicoideae</taxon>
        <taxon>Panicodae</taxon>
        <taxon>Paniceae</taxon>
        <taxon>Panicinae</taxon>
        <taxon>Panicum</taxon>
        <taxon>Panicum sect. Panicum</taxon>
    </lineage>
</organism>
<dbReference type="InterPro" id="IPR057354">
    <property type="entry name" value="POTRA1_3_Toc75"/>
</dbReference>
<dbReference type="InterPro" id="IPR057355">
    <property type="entry name" value="POTRA2_Toc75"/>
</dbReference>
<dbReference type="GO" id="GO:0045037">
    <property type="term" value="P:protein import into chloroplast stroma"/>
    <property type="evidence" value="ECO:0007669"/>
    <property type="project" value="TreeGrafter"/>
</dbReference>
<dbReference type="GO" id="GO:0009658">
    <property type="term" value="P:chloroplast organization"/>
    <property type="evidence" value="ECO:0007669"/>
    <property type="project" value="TreeGrafter"/>
</dbReference>
<keyword evidence="1" id="KW-1002">Plastid outer membrane</keyword>
<comment type="subcellular location">
    <subcellularLocation>
        <location evidence="3">Plastid</location>
        <location evidence="3">Chloroplast outer membrane</location>
    </subcellularLocation>
</comment>
<evidence type="ECO:0000256" key="1">
    <source>
        <dbReference type="ARBA" id="ARBA00022805"/>
    </source>
</evidence>
<protein>
    <submittedName>
        <fullName evidence="8">Uncharacterized protein</fullName>
    </submittedName>
</protein>
<feature type="domain" description="Toc75-like POTRA" evidence="7">
    <location>
        <begin position="326"/>
        <end position="404"/>
    </location>
</feature>
<dbReference type="Pfam" id="PF25282">
    <property type="entry name" value="POTRA1_3_Toc75"/>
    <property type="match status" value="1"/>
</dbReference>
<evidence type="ECO:0000313" key="9">
    <source>
        <dbReference type="Proteomes" id="UP000275267"/>
    </source>
</evidence>
<dbReference type="PANTHER" id="PTHR12815">
    <property type="entry name" value="SORTING AND ASSEMBLY MACHINERY SAMM50 PROTEIN FAMILY MEMBER"/>
    <property type="match status" value="1"/>
</dbReference>
<dbReference type="InterPro" id="IPR000184">
    <property type="entry name" value="Bac_surfAg_D15"/>
</dbReference>
<dbReference type="Gene3D" id="3.10.20.310">
    <property type="entry name" value="membrane protein fhac"/>
    <property type="match status" value="1"/>
</dbReference>
<sequence length="762" mass="82822">MADAPNDPTANYYSGRPLSYDAQQAQAAPQAPPQPAVSEQASALPAPARQPVQDAGEKANHTRVHGVPGYYNGRVNKTNTAASDQSPAAAAPPPVAAPAAVEPEKELSCIDKLPIPEPRASSPNRSLASSINAAASGRSRSSDHGGWPGAVFGGFLSWIFPAGAARADDGKKKPESDQDAHRLHAAGHDGAARHRHKAIHADRFRCVNVGVGRTAAQPHDDEADLREEDMSEWERLERHLREEREHQQRVRGARPCILPEAVREQLEGVVRDHGGGASPGLLRWVAHRVERWYHCEGFACARVVRFGNPSSGQLACEVQEGEITRVEYRFLDELGNVVDGNTRIPVIERELPQQLRPGHIYNIGAADQAVKHIKSLGLFSSAELIPLPDEMEKGGVVVEFQLRELEPRSAGVNTHWSIVPRDQGRPTLASIKPGGTVSFGHHNISGLNRSLVGSVASRNLLNPKDDLSFNFEYEHPYLDGVENRSRNRTFKTSFFNTRKFSPVFVADPSMEPVPPLWIDRVGFKANITEKFTQQSNFTYGPVLEEITARDENNNTRTHGSRVLPSGRLSMDGPPTTFSGTGVDRVAFLQANLTRDNTEFVNGATIGDRCIFQVDQGLGIGSKNPFFNRHQLSVTKFIKLNNQEKGAGKPPPAVLALHGRYAGCVGDLPSYDAIALGGPYSVRGYEMGELGAGMNLLEVATELRIPVTVMDKQAQIYAFAEHGTNLGSSKGVEGNPTEFFQRAGRGSSYGLGIKFGMIGRSSS</sequence>
<evidence type="ECO:0000259" key="6">
    <source>
        <dbReference type="Pfam" id="PF25280"/>
    </source>
</evidence>
<evidence type="ECO:0000259" key="7">
    <source>
        <dbReference type="Pfam" id="PF25282"/>
    </source>
</evidence>
<feature type="compositionally biased region" description="Polar residues" evidence="4">
    <location>
        <begin position="75"/>
        <end position="86"/>
    </location>
</feature>
<dbReference type="PANTHER" id="PTHR12815:SF36">
    <property type="entry name" value="OS11G0116500 PROTEIN"/>
    <property type="match status" value="1"/>
</dbReference>
<evidence type="ECO:0000256" key="3">
    <source>
        <dbReference type="ARBA" id="ARBA00024013"/>
    </source>
</evidence>
<dbReference type="GO" id="GO:0009707">
    <property type="term" value="C:chloroplast outer membrane"/>
    <property type="evidence" value="ECO:0007669"/>
    <property type="project" value="UniProtKB-SubCell"/>
</dbReference>
<evidence type="ECO:0000313" key="8">
    <source>
        <dbReference type="EMBL" id="RLM59079.1"/>
    </source>
</evidence>
<dbReference type="InterPro" id="IPR039910">
    <property type="entry name" value="D15-like"/>
</dbReference>
<keyword evidence="2" id="KW-0472">Membrane</keyword>
<dbReference type="OrthoDB" id="669103at2759"/>
<feature type="domain" description="Toc75-like second POTRA" evidence="6">
    <location>
        <begin position="204"/>
        <end position="322"/>
    </location>
</feature>
<accession>A0A3L6PP28</accession>
<feature type="compositionally biased region" description="Polar residues" evidence="4">
    <location>
        <begin position="121"/>
        <end position="133"/>
    </location>
</feature>
<name>A0A3L6PP28_PANMI</name>
<evidence type="ECO:0000256" key="2">
    <source>
        <dbReference type="ARBA" id="ARBA00023136"/>
    </source>
</evidence>
<dbReference type="Pfam" id="PF25280">
    <property type="entry name" value="POTRA2_Toc75"/>
    <property type="match status" value="1"/>
</dbReference>
<evidence type="ECO:0000256" key="4">
    <source>
        <dbReference type="SAM" id="MobiDB-lite"/>
    </source>
</evidence>
<feature type="domain" description="Bacterial surface antigen (D15)" evidence="5">
    <location>
        <begin position="458"/>
        <end position="754"/>
    </location>
</feature>
<feature type="region of interest" description="Disordered" evidence="4">
    <location>
        <begin position="1"/>
        <end position="144"/>
    </location>
</feature>
<dbReference type="Pfam" id="PF01103">
    <property type="entry name" value="Omp85"/>
    <property type="match status" value="1"/>
</dbReference>
<gene>
    <name evidence="8" type="ORF">C2845_PM18G04250</name>
</gene>
<reference evidence="9" key="1">
    <citation type="journal article" date="2019" name="Nat. Commun.">
        <title>The genome of broomcorn millet.</title>
        <authorList>
            <person name="Zou C."/>
            <person name="Miki D."/>
            <person name="Li D."/>
            <person name="Tang Q."/>
            <person name="Xiao L."/>
            <person name="Rajput S."/>
            <person name="Deng P."/>
            <person name="Jia W."/>
            <person name="Huang R."/>
            <person name="Zhang M."/>
            <person name="Sun Y."/>
            <person name="Hu J."/>
            <person name="Fu X."/>
            <person name="Schnable P.S."/>
            <person name="Li F."/>
            <person name="Zhang H."/>
            <person name="Feng B."/>
            <person name="Zhu X."/>
            <person name="Liu R."/>
            <person name="Schnable J.C."/>
            <person name="Zhu J.-K."/>
            <person name="Zhang H."/>
        </authorList>
    </citation>
    <scope>NUCLEOTIDE SEQUENCE [LARGE SCALE GENOMIC DNA]</scope>
</reference>
<dbReference type="EMBL" id="PQIB02000017">
    <property type="protein sequence ID" value="RLM59079.1"/>
    <property type="molecule type" value="Genomic_DNA"/>
</dbReference>
<keyword evidence="1" id="KW-0934">Plastid</keyword>
<dbReference type="Proteomes" id="UP000275267">
    <property type="component" value="Unassembled WGS sequence"/>
</dbReference>